<evidence type="ECO:0000256" key="1">
    <source>
        <dbReference type="SAM" id="SignalP"/>
    </source>
</evidence>
<dbReference type="EMBL" id="ANFM02000014">
    <property type="protein sequence ID" value="EOD80231.1"/>
    <property type="molecule type" value="Genomic_DNA"/>
</dbReference>
<evidence type="ECO:0000313" key="3">
    <source>
        <dbReference type="Proteomes" id="UP000011223"/>
    </source>
</evidence>
<evidence type="ECO:0000313" key="2">
    <source>
        <dbReference type="EMBL" id="EOD80231.1"/>
    </source>
</evidence>
<protein>
    <submittedName>
        <fullName evidence="2">Uncharacterized protein</fullName>
    </submittedName>
</protein>
<name>R1IHL9_9GAMM</name>
<gene>
    <name evidence="2" type="ORF">D515_00802</name>
</gene>
<organism evidence="2 3">
    <name type="scientific">Grimontia indica</name>
    <dbReference type="NCBI Taxonomy" id="1056512"/>
    <lineage>
        <taxon>Bacteria</taxon>
        <taxon>Pseudomonadati</taxon>
        <taxon>Pseudomonadota</taxon>
        <taxon>Gammaproteobacteria</taxon>
        <taxon>Vibrionales</taxon>
        <taxon>Vibrionaceae</taxon>
        <taxon>Grimontia</taxon>
    </lineage>
</organism>
<keyword evidence="1" id="KW-0732">Signal</keyword>
<dbReference type="Proteomes" id="UP000011223">
    <property type="component" value="Unassembled WGS sequence"/>
</dbReference>
<reference evidence="2 3" key="1">
    <citation type="journal article" date="2014" name="PLoS ONE">
        <title>Grimontia indica AK16(T), sp. nov., Isolated from a Seawater Sample Reports the Presence of Pathogenic Genes Similar to Vibrio Genus.</title>
        <authorList>
            <person name="Singh A."/>
            <person name="Vaidya B."/>
            <person name="Khatri I."/>
            <person name="Srinivas T.N."/>
            <person name="Subramanian S."/>
            <person name="Korpole S."/>
            <person name="Pinnaka A.K."/>
        </authorList>
    </citation>
    <scope>NUCLEOTIDE SEQUENCE [LARGE SCALE GENOMIC DNA]</scope>
    <source>
        <strain evidence="2 3">AK16</strain>
    </source>
</reference>
<accession>R1IHL9</accession>
<comment type="caution">
    <text evidence="2">The sequence shown here is derived from an EMBL/GenBank/DDBJ whole genome shotgun (WGS) entry which is preliminary data.</text>
</comment>
<dbReference type="AlphaFoldDB" id="R1IHL9"/>
<feature type="signal peptide" evidence="1">
    <location>
        <begin position="1"/>
        <end position="40"/>
    </location>
</feature>
<dbReference type="eggNOG" id="ENOG503087N">
    <property type="taxonomic scope" value="Bacteria"/>
</dbReference>
<keyword evidence="3" id="KW-1185">Reference proteome</keyword>
<feature type="chain" id="PRO_5004352664" evidence="1">
    <location>
        <begin position="41"/>
        <end position="165"/>
    </location>
</feature>
<sequence length="165" mass="18448">MMLSDLSLSDTMKGNALRHNGSLGTLLTLLLVFFSLPSFAADSVDTHSAHSNCLVVTHHEAQTSSQDALTSLNAEHRAPAKSLTPSLSTLLRNGSWLPERLANTEPEYELVIELANVATLLDYYHYDDTFSHWHDWTRSPPATRHRIAGWKDSNLQYRFISQAQA</sequence>
<proteinExistence type="predicted"/>